<dbReference type="EMBL" id="CP071839">
    <property type="protein sequence ID" value="QTD97023.1"/>
    <property type="molecule type" value="Genomic_DNA"/>
</dbReference>
<gene>
    <name evidence="1" type="ORF">S1361_06640</name>
</gene>
<dbReference type="Proteomes" id="UP000663908">
    <property type="component" value="Chromosome"/>
</dbReference>
<accession>A0ABX7TN54</accession>
<keyword evidence="2" id="KW-1185">Reference proteome</keyword>
<proteinExistence type="predicted"/>
<dbReference type="RefSeq" id="WP_208030911.1">
    <property type="nucleotide sequence ID" value="NZ_CP071839.1"/>
</dbReference>
<evidence type="ECO:0000313" key="2">
    <source>
        <dbReference type="Proteomes" id="UP000663908"/>
    </source>
</evidence>
<reference evidence="1 2" key="1">
    <citation type="submission" date="2021-03" db="EMBL/GenBank/DDBJ databases">
        <title>Complete genome sequence of Streptomyces cyanogenus S136, producer of anticancer angucycline landomycin A.</title>
        <authorList>
            <person name="Hrab P."/>
            <person name="Ruckert C."/>
            <person name="Busche T."/>
            <person name="Ostash I."/>
            <person name="Kalinowski J."/>
            <person name="Fedorenko V."/>
            <person name="Yushchuk O."/>
            <person name="Ostash B."/>
        </authorList>
    </citation>
    <scope>NUCLEOTIDE SEQUENCE [LARGE SCALE GENOMIC DNA]</scope>
    <source>
        <strain evidence="1 2">S136</strain>
    </source>
</reference>
<evidence type="ECO:0000313" key="1">
    <source>
        <dbReference type="EMBL" id="QTD97023.1"/>
    </source>
</evidence>
<protein>
    <submittedName>
        <fullName evidence="1">Uncharacterized protein</fullName>
    </submittedName>
</protein>
<name>A0ABX7TN54_STRCY</name>
<organism evidence="1 2">
    <name type="scientific">Streptomyces cyanogenus</name>
    <dbReference type="NCBI Taxonomy" id="80860"/>
    <lineage>
        <taxon>Bacteria</taxon>
        <taxon>Bacillati</taxon>
        <taxon>Actinomycetota</taxon>
        <taxon>Actinomycetes</taxon>
        <taxon>Kitasatosporales</taxon>
        <taxon>Streptomycetaceae</taxon>
        <taxon>Streptomyces</taxon>
    </lineage>
</organism>
<sequence length="289" mass="32279">MPRRTGEPPHHHNLTCYTNYGCRLPECVERYNAAERDRRNRKQQGNYQRFTEAGPVRTHVQQLIAAGATPRGIAIKANVGDKVVRGLLPTRADGTRMPLKHRLVADNAAKLLALTADDVVPQYTPAFGTIRRLQALAADGWPQKVIARHVGLYPSYISQLLWRASTNAELQVRGSTALAVARAHDALRGKKPTRNGVARKAYKLVRAAAQEHNWPPTSYWDQHPGAIDDPHFEPLYGVTRREIVAQDAAWVMRTAGLDRHAVAERLGVHKSYLDHAFREYPQYAIGVAA</sequence>